<dbReference type="AlphaFoldDB" id="A0A1I1T0G7"/>
<dbReference type="RefSeq" id="WP_245766225.1">
    <property type="nucleotide sequence ID" value="NZ_FOMW01000001.1"/>
</dbReference>
<dbReference type="InterPro" id="IPR036844">
    <property type="entry name" value="Hint_dom_sf"/>
</dbReference>
<reference evidence="4" key="1">
    <citation type="submission" date="2016-10" db="EMBL/GenBank/DDBJ databases">
        <authorList>
            <person name="Varghese N."/>
            <person name="Submissions S."/>
        </authorList>
    </citation>
    <scope>NUCLEOTIDE SEQUENCE [LARGE SCALE GENOMIC DNA]</scope>
    <source>
        <strain evidence="4">DSM 11443</strain>
    </source>
</reference>
<evidence type="ECO:0000313" key="3">
    <source>
        <dbReference type="EMBL" id="SFD52126.1"/>
    </source>
</evidence>
<sequence>MTSIAAQAPRGATSGANSGRGFSLTASGTSPEPVRAAAPVPMRSYEVVALRKDGSLYIGQDRAPAVPLLEKAFSAFARGTLIQTVDGPVAVEDLQPGDMINTSTGEPAKLIWVGSSSFVPADVGRTTPLLRIMTDSFGQGRPSTFLTVGPSARILHTPHHLRGDNDGTKLLTPVREFIDGVNVIEVTPPTPVRLFHICLTRHAAINAGGVEMETFHPGANATRDVPHSIRDRFLSLFPQIGHVTDFGPLAHPRAPEQEQDAF</sequence>
<dbReference type="EMBL" id="FOMW01000001">
    <property type="protein sequence ID" value="SFD52126.1"/>
    <property type="molecule type" value="Genomic_DNA"/>
</dbReference>
<protein>
    <submittedName>
        <fullName evidence="3">Hint domain-containing protein</fullName>
    </submittedName>
</protein>
<evidence type="ECO:0000313" key="4">
    <source>
        <dbReference type="Proteomes" id="UP000198977"/>
    </source>
</evidence>
<dbReference type="Proteomes" id="UP000198977">
    <property type="component" value="Unassembled WGS sequence"/>
</dbReference>
<dbReference type="STRING" id="74348.SAMN04488523_101230"/>
<dbReference type="InterPro" id="IPR028992">
    <property type="entry name" value="Hedgehog/Intein_dom"/>
</dbReference>
<feature type="region of interest" description="Disordered" evidence="1">
    <location>
        <begin position="1"/>
        <end position="37"/>
    </location>
</feature>
<name>A0A1I1T0G7_9RHOB</name>
<dbReference type="SUPFAM" id="SSF51294">
    <property type="entry name" value="Hedgehog/intein (Hint) domain"/>
    <property type="match status" value="1"/>
</dbReference>
<evidence type="ECO:0000259" key="2">
    <source>
        <dbReference type="Pfam" id="PF13403"/>
    </source>
</evidence>
<gene>
    <name evidence="3" type="ORF">SAMN04488523_101230</name>
</gene>
<keyword evidence="4" id="KW-1185">Reference proteome</keyword>
<proteinExistence type="predicted"/>
<organism evidence="3 4">
    <name type="scientific">Sulfitobacter brevis</name>
    <dbReference type="NCBI Taxonomy" id="74348"/>
    <lineage>
        <taxon>Bacteria</taxon>
        <taxon>Pseudomonadati</taxon>
        <taxon>Pseudomonadota</taxon>
        <taxon>Alphaproteobacteria</taxon>
        <taxon>Rhodobacterales</taxon>
        <taxon>Roseobacteraceae</taxon>
        <taxon>Sulfitobacter</taxon>
    </lineage>
</organism>
<evidence type="ECO:0000256" key="1">
    <source>
        <dbReference type="SAM" id="MobiDB-lite"/>
    </source>
</evidence>
<accession>A0A1I1T0G7</accession>
<dbReference type="Pfam" id="PF13403">
    <property type="entry name" value="Hint_2"/>
    <property type="match status" value="1"/>
</dbReference>
<feature type="domain" description="Hedgehog/Intein (Hint)" evidence="2">
    <location>
        <begin position="75"/>
        <end position="218"/>
    </location>
</feature>